<reference evidence="2" key="1">
    <citation type="journal article" date="2012" name="Nat. Commun.">
        <title>The genome of Prunus mume.</title>
        <authorList>
            <person name="Zhang Q."/>
            <person name="Chen W."/>
            <person name="Sun L."/>
            <person name="Zhao F."/>
            <person name="Huang B."/>
            <person name="Yang W."/>
            <person name="Tao Y."/>
            <person name="Wang J."/>
            <person name="Yuan Z."/>
            <person name="Fan G."/>
            <person name="Xing Z."/>
            <person name="Han C."/>
            <person name="Pan H."/>
            <person name="Zhong X."/>
            <person name="Shi W."/>
            <person name="Liang X."/>
            <person name="Du D."/>
            <person name="Sun F."/>
            <person name="Xu Z."/>
            <person name="Hao R."/>
            <person name="Lv T."/>
            <person name="Lv Y."/>
            <person name="Zheng Z."/>
            <person name="Sun M."/>
            <person name="Luo L."/>
            <person name="Cai M."/>
            <person name="Gao Y."/>
            <person name="Wang J."/>
            <person name="Yin Y."/>
            <person name="Xu X."/>
            <person name="Cheng T."/>
            <person name="Wang J."/>
        </authorList>
    </citation>
    <scope>NUCLEOTIDE SEQUENCE [LARGE SCALE GENOMIC DNA]</scope>
</reference>
<keyword evidence="2" id="KW-1185">Reference proteome</keyword>
<feature type="compositionally biased region" description="Basic and acidic residues" evidence="1">
    <location>
        <begin position="147"/>
        <end position="167"/>
    </location>
</feature>
<sequence>MKKVKTRTRTIKPNPENATPISSSPTPIRTSPHTHHLDPPVQGSGWMSQTKYIKAKWLSPHTRATSSSSDSMTEEKTQPLIETAEFELIQGGTNSAGETELDESVFELLESSGSDSLIAIETLKENSFKIVCQLSAVSVKSRKRAKGGGEDGEHNSMMKTEENSEHTRAVWGKPNFFKC</sequence>
<accession>A0ABM1LP06</accession>
<dbReference type="RefSeq" id="XP_016649133.1">
    <property type="nucleotide sequence ID" value="XM_016793647.1"/>
</dbReference>
<dbReference type="Proteomes" id="UP000694861">
    <property type="component" value="Linkage group LG4"/>
</dbReference>
<feature type="region of interest" description="Disordered" evidence="1">
    <location>
        <begin position="58"/>
        <end position="77"/>
    </location>
</feature>
<feature type="region of interest" description="Disordered" evidence="1">
    <location>
        <begin position="142"/>
        <end position="167"/>
    </location>
</feature>
<evidence type="ECO:0000313" key="3">
    <source>
        <dbReference type="RefSeq" id="XP_016649133.1"/>
    </source>
</evidence>
<proteinExistence type="predicted"/>
<feature type="region of interest" description="Disordered" evidence="1">
    <location>
        <begin position="1"/>
        <end position="45"/>
    </location>
</feature>
<evidence type="ECO:0000313" key="2">
    <source>
        <dbReference type="Proteomes" id="UP000694861"/>
    </source>
</evidence>
<feature type="compositionally biased region" description="Basic residues" evidence="1">
    <location>
        <begin position="1"/>
        <end position="10"/>
    </location>
</feature>
<organism evidence="2 3">
    <name type="scientific">Prunus mume</name>
    <name type="common">Japanese apricot</name>
    <name type="synonym">Armeniaca mume</name>
    <dbReference type="NCBI Taxonomy" id="102107"/>
    <lineage>
        <taxon>Eukaryota</taxon>
        <taxon>Viridiplantae</taxon>
        <taxon>Streptophyta</taxon>
        <taxon>Embryophyta</taxon>
        <taxon>Tracheophyta</taxon>
        <taxon>Spermatophyta</taxon>
        <taxon>Magnoliopsida</taxon>
        <taxon>eudicotyledons</taxon>
        <taxon>Gunneridae</taxon>
        <taxon>Pentapetalae</taxon>
        <taxon>rosids</taxon>
        <taxon>fabids</taxon>
        <taxon>Rosales</taxon>
        <taxon>Rosaceae</taxon>
        <taxon>Amygdaloideae</taxon>
        <taxon>Amygdaleae</taxon>
        <taxon>Prunus</taxon>
    </lineage>
</organism>
<protein>
    <submittedName>
        <fullName evidence="3">Uncharacterized protein LOC107880954</fullName>
    </submittedName>
</protein>
<gene>
    <name evidence="3" type="primary">LOC107880954</name>
</gene>
<dbReference type="GeneID" id="107880954"/>
<feature type="compositionally biased region" description="Low complexity" evidence="1">
    <location>
        <begin position="19"/>
        <end position="31"/>
    </location>
</feature>
<reference evidence="3" key="2">
    <citation type="submission" date="2025-08" db="UniProtKB">
        <authorList>
            <consortium name="RefSeq"/>
        </authorList>
    </citation>
    <scope>IDENTIFICATION</scope>
</reference>
<name>A0ABM1LP06_PRUMU</name>
<feature type="compositionally biased region" description="Polar residues" evidence="1">
    <location>
        <begin position="62"/>
        <end position="71"/>
    </location>
</feature>
<evidence type="ECO:0000256" key="1">
    <source>
        <dbReference type="SAM" id="MobiDB-lite"/>
    </source>
</evidence>